<dbReference type="OrthoDB" id="2591789at2"/>
<dbReference type="AlphaFoldDB" id="A0A2V3AEB8"/>
<sequence>MEPNRLDQFDKIVKMGKEGQKSLNDYWFDFALYTSFEYWLMVSFLIVPLIYLFFKIDKSKIFFMGFYGYSIHIFFSYIDLFGKNLGLWNYPFPVIPFIPGISIDSSLIPVTFMLVYQWTLNYKKNYYVYTIITSAILSFIFKPLLVALGLFKMYGNINYFHLFVGYLLVIIIAKFITNVFLWTEKRYNNQKNTKNLL</sequence>
<feature type="transmembrane region" description="Helical" evidence="1">
    <location>
        <begin position="61"/>
        <end position="78"/>
    </location>
</feature>
<accession>A0A2V3AEB8</accession>
<keyword evidence="1" id="KW-1133">Transmembrane helix</keyword>
<organism evidence="2 3">
    <name type="scientific">Cytobacillus oceanisediminis</name>
    <dbReference type="NCBI Taxonomy" id="665099"/>
    <lineage>
        <taxon>Bacteria</taxon>
        <taxon>Bacillati</taxon>
        <taxon>Bacillota</taxon>
        <taxon>Bacilli</taxon>
        <taxon>Bacillales</taxon>
        <taxon>Bacillaceae</taxon>
        <taxon>Cytobacillus</taxon>
    </lineage>
</organism>
<name>A0A2V3AEB8_9BACI</name>
<feature type="transmembrane region" description="Helical" evidence="1">
    <location>
        <begin position="163"/>
        <end position="182"/>
    </location>
</feature>
<feature type="transmembrane region" description="Helical" evidence="1">
    <location>
        <begin position="90"/>
        <end position="115"/>
    </location>
</feature>
<gene>
    <name evidence="2" type="ORF">DFO73_101438</name>
</gene>
<dbReference type="EMBL" id="QGTW01000001">
    <property type="protein sequence ID" value="PWW32175.1"/>
    <property type="molecule type" value="Genomic_DNA"/>
</dbReference>
<dbReference type="RefSeq" id="WP_110063137.1">
    <property type="nucleotide sequence ID" value="NZ_QGTW01000001.1"/>
</dbReference>
<keyword evidence="1" id="KW-0472">Membrane</keyword>
<evidence type="ECO:0000256" key="1">
    <source>
        <dbReference type="SAM" id="Phobius"/>
    </source>
</evidence>
<keyword evidence="1" id="KW-0812">Transmembrane</keyword>
<dbReference type="Proteomes" id="UP000247150">
    <property type="component" value="Unassembled WGS sequence"/>
</dbReference>
<evidence type="ECO:0000313" key="2">
    <source>
        <dbReference type="EMBL" id="PWW32175.1"/>
    </source>
</evidence>
<feature type="transmembrane region" description="Helical" evidence="1">
    <location>
        <begin position="127"/>
        <end position="151"/>
    </location>
</feature>
<evidence type="ECO:0000313" key="3">
    <source>
        <dbReference type="Proteomes" id="UP000247150"/>
    </source>
</evidence>
<comment type="caution">
    <text evidence="2">The sequence shown here is derived from an EMBL/GenBank/DDBJ whole genome shotgun (WGS) entry which is preliminary data.</text>
</comment>
<reference evidence="2 3" key="1">
    <citation type="submission" date="2018-05" db="EMBL/GenBank/DDBJ databases">
        <title>Freshwater and sediment microbial communities from various areas in North America, analyzing microbe dynamics in response to fracking.</title>
        <authorList>
            <person name="Lamendella R."/>
        </authorList>
    </citation>
    <scope>NUCLEOTIDE SEQUENCE [LARGE SCALE GENOMIC DNA]</scope>
    <source>
        <strain evidence="2 3">15_TX</strain>
    </source>
</reference>
<feature type="transmembrane region" description="Helical" evidence="1">
    <location>
        <begin position="36"/>
        <end position="54"/>
    </location>
</feature>
<protein>
    <submittedName>
        <fullName evidence="2">Uncharacterized protein</fullName>
    </submittedName>
</protein>
<proteinExistence type="predicted"/>